<name>A0ABP9V525_9BACT</name>
<feature type="transmembrane region" description="Helical" evidence="12">
    <location>
        <begin position="12"/>
        <end position="29"/>
    </location>
</feature>
<dbReference type="InterPro" id="IPR008915">
    <property type="entry name" value="Peptidase_M50"/>
</dbReference>
<keyword evidence="9 12" id="KW-1133">Transmembrane helix</keyword>
<keyword evidence="10" id="KW-0482">Metalloprotease</keyword>
<reference evidence="14 15" key="1">
    <citation type="submission" date="2024-02" db="EMBL/GenBank/DDBJ databases">
        <title>Rubritalea halochordaticola NBRC 107102.</title>
        <authorList>
            <person name="Ichikawa N."/>
            <person name="Katano-Makiyama Y."/>
            <person name="Hidaka K."/>
        </authorList>
    </citation>
    <scope>NUCLEOTIDE SEQUENCE [LARGE SCALE GENOMIC DNA]</scope>
    <source>
        <strain evidence="14 15">NBRC 107102</strain>
    </source>
</reference>
<comment type="caution">
    <text evidence="14">The sequence shown here is derived from an EMBL/GenBank/DDBJ whole genome shotgun (WGS) entry which is preliminary data.</text>
</comment>
<dbReference type="EMBL" id="BAABRL010000012">
    <property type="protein sequence ID" value="GAA5497075.1"/>
    <property type="molecule type" value="Genomic_DNA"/>
</dbReference>
<feature type="domain" description="Peptidase M50" evidence="13">
    <location>
        <begin position="121"/>
        <end position="179"/>
    </location>
</feature>
<comment type="similarity">
    <text evidence="3">Belongs to the peptidase M50B family.</text>
</comment>
<feature type="domain" description="Peptidase M50" evidence="13">
    <location>
        <begin position="42"/>
        <end position="116"/>
    </location>
</feature>
<feature type="transmembrane region" description="Helical" evidence="12">
    <location>
        <begin position="92"/>
        <end position="114"/>
    </location>
</feature>
<keyword evidence="4" id="KW-0645">Protease</keyword>
<keyword evidence="6" id="KW-0479">Metal-binding</keyword>
<keyword evidence="15" id="KW-1185">Reference proteome</keyword>
<dbReference type="PANTHER" id="PTHR39188:SF3">
    <property type="entry name" value="STAGE IV SPORULATION PROTEIN FB"/>
    <property type="match status" value="1"/>
</dbReference>
<protein>
    <recommendedName>
        <fullName evidence="13">Peptidase M50 domain-containing protein</fullName>
    </recommendedName>
</protein>
<accession>A0ABP9V525</accession>
<feature type="transmembrane region" description="Helical" evidence="12">
    <location>
        <begin position="35"/>
        <end position="53"/>
    </location>
</feature>
<evidence type="ECO:0000256" key="8">
    <source>
        <dbReference type="ARBA" id="ARBA00022833"/>
    </source>
</evidence>
<dbReference type="PANTHER" id="PTHR39188">
    <property type="entry name" value="MEMBRANE-ASSOCIATED ZINC METALLOPROTEASE M50B"/>
    <property type="match status" value="1"/>
</dbReference>
<keyword evidence="8" id="KW-0862">Zinc</keyword>
<evidence type="ECO:0000256" key="10">
    <source>
        <dbReference type="ARBA" id="ARBA00023049"/>
    </source>
</evidence>
<evidence type="ECO:0000256" key="3">
    <source>
        <dbReference type="ARBA" id="ARBA00007931"/>
    </source>
</evidence>
<dbReference type="Pfam" id="PF02163">
    <property type="entry name" value="Peptidase_M50"/>
    <property type="match status" value="2"/>
</dbReference>
<evidence type="ECO:0000256" key="11">
    <source>
        <dbReference type="ARBA" id="ARBA00023136"/>
    </source>
</evidence>
<evidence type="ECO:0000256" key="2">
    <source>
        <dbReference type="ARBA" id="ARBA00004141"/>
    </source>
</evidence>
<evidence type="ECO:0000256" key="5">
    <source>
        <dbReference type="ARBA" id="ARBA00022692"/>
    </source>
</evidence>
<feature type="transmembrane region" description="Helical" evidence="12">
    <location>
        <begin position="166"/>
        <end position="198"/>
    </location>
</feature>
<evidence type="ECO:0000313" key="15">
    <source>
        <dbReference type="Proteomes" id="UP001424741"/>
    </source>
</evidence>
<keyword evidence="5 12" id="KW-0812">Transmembrane</keyword>
<comment type="cofactor">
    <cofactor evidence="1">
        <name>Zn(2+)</name>
        <dbReference type="ChEBI" id="CHEBI:29105"/>
    </cofactor>
</comment>
<evidence type="ECO:0000259" key="13">
    <source>
        <dbReference type="Pfam" id="PF02163"/>
    </source>
</evidence>
<evidence type="ECO:0000256" key="4">
    <source>
        <dbReference type="ARBA" id="ARBA00022670"/>
    </source>
</evidence>
<feature type="transmembrane region" description="Helical" evidence="12">
    <location>
        <begin position="126"/>
        <end position="146"/>
    </location>
</feature>
<gene>
    <name evidence="14" type="ORF">Rhal01_03263</name>
</gene>
<evidence type="ECO:0000256" key="12">
    <source>
        <dbReference type="SAM" id="Phobius"/>
    </source>
</evidence>
<evidence type="ECO:0000313" key="14">
    <source>
        <dbReference type="EMBL" id="GAA5497075.1"/>
    </source>
</evidence>
<comment type="subcellular location">
    <subcellularLocation>
        <location evidence="2">Membrane</location>
        <topology evidence="2">Multi-pass membrane protein</topology>
    </subcellularLocation>
</comment>
<evidence type="ECO:0000256" key="1">
    <source>
        <dbReference type="ARBA" id="ARBA00001947"/>
    </source>
</evidence>
<evidence type="ECO:0000256" key="9">
    <source>
        <dbReference type="ARBA" id="ARBA00022989"/>
    </source>
</evidence>
<keyword evidence="11 12" id="KW-0472">Membrane</keyword>
<sequence length="208" mass="22980">MVEFKLLGIPVRVEAIFWITLGLLGFIGIGIEGNGLLLIALFVLAGFISILIHEMGHALMIRKYGLPTQVVLAAFGGYAQYPAGYLTRKQDFLVTLAGPASQLLCGLGVFFALPYLQLPNNLVNEFLWFFLFVSIFWSVLNCLPVLPLDGGRMLAAIMGPRRLRQVLMVSIVTAVAVALFAVFMQYMFGAILMGMFAYQNIQDLKRVP</sequence>
<evidence type="ECO:0000256" key="6">
    <source>
        <dbReference type="ARBA" id="ARBA00022723"/>
    </source>
</evidence>
<proteinExistence type="inferred from homology"/>
<evidence type="ECO:0000256" key="7">
    <source>
        <dbReference type="ARBA" id="ARBA00022801"/>
    </source>
</evidence>
<keyword evidence="7" id="KW-0378">Hydrolase</keyword>
<dbReference type="RefSeq" id="WP_346189645.1">
    <property type="nucleotide sequence ID" value="NZ_BAABRL010000012.1"/>
</dbReference>
<organism evidence="14 15">
    <name type="scientific">Rubritalea halochordaticola</name>
    <dbReference type="NCBI Taxonomy" id="714537"/>
    <lineage>
        <taxon>Bacteria</taxon>
        <taxon>Pseudomonadati</taxon>
        <taxon>Verrucomicrobiota</taxon>
        <taxon>Verrucomicrobiia</taxon>
        <taxon>Verrucomicrobiales</taxon>
        <taxon>Rubritaleaceae</taxon>
        <taxon>Rubritalea</taxon>
    </lineage>
</organism>
<dbReference type="Proteomes" id="UP001424741">
    <property type="component" value="Unassembled WGS sequence"/>
</dbReference>